<dbReference type="InterPro" id="IPR006059">
    <property type="entry name" value="SBP"/>
</dbReference>
<sequence>LIFEGEDSPPAAAVAELLPQFEELTGIKIELTRTMLSTLVTKLLLDFTTRAGKIQVFHADPYQTLAPLDGHFVDLRKLMEDPSLPSLPLGREDFTEMNWIGDAYMIDDERVLAIPFSGCQYGLLYRKDVFKKYKDMFVTEMGYDWTPGPNITWDQYYEIAKWINEKAREGVITEVEWGTGHMAKMYDSLMCDFSNVLAAFGGDYFKGHPTVGTYGTDLPGRCTLNEPEAIEAARFYKKLIDIAAAGSTSWDWGGLHDAFAAGKIALAPQW</sequence>
<evidence type="ECO:0000256" key="3">
    <source>
        <dbReference type="ARBA" id="ARBA00022729"/>
    </source>
</evidence>
<dbReference type="AlphaFoldDB" id="X0UVV0"/>
<dbReference type="SUPFAM" id="SSF53850">
    <property type="entry name" value="Periplasmic binding protein-like II"/>
    <property type="match status" value="1"/>
</dbReference>
<dbReference type="Pfam" id="PF01547">
    <property type="entry name" value="SBP_bac_1"/>
    <property type="match status" value="1"/>
</dbReference>
<dbReference type="Gene3D" id="3.40.190.10">
    <property type="entry name" value="Periplasmic binding protein-like II"/>
    <property type="match status" value="2"/>
</dbReference>
<evidence type="ECO:0008006" key="5">
    <source>
        <dbReference type="Google" id="ProtNLM"/>
    </source>
</evidence>
<proteinExistence type="inferred from homology"/>
<evidence type="ECO:0000256" key="2">
    <source>
        <dbReference type="ARBA" id="ARBA00022448"/>
    </source>
</evidence>
<accession>X0UVV0</accession>
<protein>
    <recommendedName>
        <fullName evidence="5">Extracellular solute-binding protein</fullName>
    </recommendedName>
</protein>
<reference evidence="4" key="1">
    <citation type="journal article" date="2014" name="Front. Microbiol.">
        <title>High frequency of phylogenetically diverse reductive dehalogenase-homologous genes in deep subseafloor sedimentary metagenomes.</title>
        <authorList>
            <person name="Kawai M."/>
            <person name="Futagami T."/>
            <person name="Toyoda A."/>
            <person name="Takaki Y."/>
            <person name="Nishi S."/>
            <person name="Hori S."/>
            <person name="Arai W."/>
            <person name="Tsubouchi T."/>
            <person name="Morono Y."/>
            <person name="Uchiyama I."/>
            <person name="Ito T."/>
            <person name="Fujiyama A."/>
            <person name="Inagaki F."/>
            <person name="Takami H."/>
        </authorList>
    </citation>
    <scope>NUCLEOTIDE SEQUENCE</scope>
    <source>
        <strain evidence="4">Expedition CK06-06</strain>
    </source>
</reference>
<keyword evidence="2" id="KW-0813">Transport</keyword>
<name>X0UVV0_9ZZZZ</name>
<dbReference type="PANTHER" id="PTHR43649">
    <property type="entry name" value="ARABINOSE-BINDING PROTEIN-RELATED"/>
    <property type="match status" value="1"/>
</dbReference>
<organism evidence="4">
    <name type="scientific">marine sediment metagenome</name>
    <dbReference type="NCBI Taxonomy" id="412755"/>
    <lineage>
        <taxon>unclassified sequences</taxon>
        <taxon>metagenomes</taxon>
        <taxon>ecological metagenomes</taxon>
    </lineage>
</organism>
<feature type="non-terminal residue" evidence="4">
    <location>
        <position position="270"/>
    </location>
</feature>
<comment type="similarity">
    <text evidence="1">Belongs to the bacterial solute-binding protein 1 family.</text>
</comment>
<dbReference type="PANTHER" id="PTHR43649:SF34">
    <property type="entry name" value="ABC TRANSPORTER PERIPLASMIC-BINDING PROTEIN YCJN-RELATED"/>
    <property type="match status" value="1"/>
</dbReference>
<keyword evidence="3" id="KW-0732">Signal</keyword>
<comment type="caution">
    <text evidence="4">The sequence shown here is derived from an EMBL/GenBank/DDBJ whole genome shotgun (WGS) entry which is preliminary data.</text>
</comment>
<evidence type="ECO:0000256" key="1">
    <source>
        <dbReference type="ARBA" id="ARBA00008520"/>
    </source>
</evidence>
<dbReference type="EMBL" id="BARS01022824">
    <property type="protein sequence ID" value="GAG04438.1"/>
    <property type="molecule type" value="Genomic_DNA"/>
</dbReference>
<gene>
    <name evidence="4" type="ORF">S01H1_36433</name>
</gene>
<feature type="non-terminal residue" evidence="4">
    <location>
        <position position="1"/>
    </location>
</feature>
<dbReference type="InterPro" id="IPR050490">
    <property type="entry name" value="Bact_solute-bd_prot1"/>
</dbReference>
<evidence type="ECO:0000313" key="4">
    <source>
        <dbReference type="EMBL" id="GAG04438.1"/>
    </source>
</evidence>